<dbReference type="GO" id="GO:0000981">
    <property type="term" value="F:DNA-binding transcription factor activity, RNA polymerase II-specific"/>
    <property type="evidence" value="ECO:0007669"/>
    <property type="project" value="TreeGrafter"/>
</dbReference>
<keyword evidence="2 5" id="KW-0805">Transcription regulation</keyword>
<dbReference type="SMART" id="SM01372">
    <property type="entry name" value="E2F_TDP"/>
    <property type="match status" value="1"/>
</dbReference>
<evidence type="ECO:0000256" key="3">
    <source>
        <dbReference type="ARBA" id="ARBA00023125"/>
    </source>
</evidence>
<keyword evidence="5" id="KW-0539">Nucleus</keyword>
<protein>
    <recommendedName>
        <fullName evidence="6">E2F/DP family winged-helix DNA-binding domain-containing protein</fullName>
    </recommendedName>
</protein>
<dbReference type="InterPro" id="IPR036388">
    <property type="entry name" value="WH-like_DNA-bd_sf"/>
</dbReference>
<dbReference type="SUPFAM" id="SSF46785">
    <property type="entry name" value="Winged helix' DNA-binding domain"/>
    <property type="match status" value="1"/>
</dbReference>
<reference evidence="7" key="3">
    <citation type="submission" date="2025-09" db="UniProtKB">
        <authorList>
            <consortium name="Ensembl"/>
        </authorList>
    </citation>
    <scope>IDENTIFICATION</scope>
</reference>
<keyword evidence="4 5" id="KW-0804">Transcription</keyword>
<dbReference type="InterPro" id="IPR003316">
    <property type="entry name" value="E2F_WHTH_DNA-bd_dom"/>
</dbReference>
<proteinExistence type="inferred from homology"/>
<evidence type="ECO:0000256" key="1">
    <source>
        <dbReference type="ARBA" id="ARBA00010940"/>
    </source>
</evidence>
<reference evidence="7" key="2">
    <citation type="submission" date="2025-08" db="UniProtKB">
        <authorList>
            <consortium name="Ensembl"/>
        </authorList>
    </citation>
    <scope>IDENTIFICATION</scope>
</reference>
<comment type="similarity">
    <text evidence="1 5">Belongs to the E2F/DP family.</text>
</comment>
<dbReference type="InterPro" id="IPR015633">
    <property type="entry name" value="E2F"/>
</dbReference>
<keyword evidence="3 5" id="KW-0238">DNA-binding</keyword>
<dbReference type="InterPro" id="IPR036390">
    <property type="entry name" value="WH_DNA-bd_sf"/>
</dbReference>
<keyword evidence="8" id="KW-1185">Reference proteome</keyword>
<dbReference type="Ensembl" id="ENSGAGT00000012214.1">
    <property type="protein sequence ID" value="ENSGAGP00000010649.1"/>
    <property type="gene ID" value="ENSGAGG00000008317.1"/>
</dbReference>
<comment type="subcellular location">
    <subcellularLocation>
        <location evidence="5">Nucleus</location>
    </subcellularLocation>
</comment>
<dbReference type="PANTHER" id="PTHR12081:SF44">
    <property type="entry name" value="TRANSCRIPTION FACTOR E2F3"/>
    <property type="match status" value="1"/>
</dbReference>
<reference evidence="8" key="1">
    <citation type="journal article" date="2017" name="PLoS ONE">
        <title>The Agassiz's desert tortoise genome provides a resource for the conservation of a threatened species.</title>
        <authorList>
            <person name="Tollis M."/>
            <person name="DeNardo D.F."/>
            <person name="Cornelius J.A."/>
            <person name="Dolby G.A."/>
            <person name="Edwards T."/>
            <person name="Henen B.T."/>
            <person name="Karl A.E."/>
            <person name="Murphy R.W."/>
            <person name="Kusumi K."/>
        </authorList>
    </citation>
    <scope>NUCLEOTIDE SEQUENCE [LARGE SCALE GENOMIC DNA]</scope>
</reference>
<dbReference type="STRING" id="38772.ENSGAGP00000010649"/>
<dbReference type="FunFam" id="1.10.10.10:FF:000008">
    <property type="entry name" value="E2F transcription factor 1"/>
    <property type="match status" value="1"/>
</dbReference>
<dbReference type="Proteomes" id="UP000291020">
    <property type="component" value="Unassembled WGS sequence"/>
</dbReference>
<evidence type="ECO:0000313" key="7">
    <source>
        <dbReference type="Ensembl" id="ENSGAGP00000010649.1"/>
    </source>
</evidence>
<evidence type="ECO:0000259" key="6">
    <source>
        <dbReference type="SMART" id="SM01372"/>
    </source>
</evidence>
<accession>A0A452H7X5</accession>
<name>A0A452H7X5_9SAUR</name>
<dbReference type="Pfam" id="PF02319">
    <property type="entry name" value="WHD_E2F_TDP"/>
    <property type="match status" value="1"/>
</dbReference>
<dbReference type="PANTHER" id="PTHR12081">
    <property type="entry name" value="TRANSCRIPTION FACTOR E2F"/>
    <property type="match status" value="1"/>
</dbReference>
<dbReference type="Gene3D" id="1.10.10.10">
    <property type="entry name" value="Winged helix-like DNA-binding domain superfamily/Winged helix DNA-binding domain"/>
    <property type="match status" value="1"/>
</dbReference>
<sequence length="116" mass="13073">GGVAGPGLLQARGTRYDTSLGLLTKKFIQLLSQSPDGVVDLNRAAEVLKVQKRRIYDITNVLEGIHLIKKKSKNNIQWIMLEFSVRACVCTHTHTHTHTHSWKQQNPDASENIFCH</sequence>
<dbReference type="GO" id="GO:0090575">
    <property type="term" value="C:RNA polymerase II transcription regulator complex"/>
    <property type="evidence" value="ECO:0007669"/>
    <property type="project" value="TreeGrafter"/>
</dbReference>
<dbReference type="AlphaFoldDB" id="A0A452H7X5"/>
<organism evidence="7 8">
    <name type="scientific">Gopherus agassizii</name>
    <name type="common">Agassiz's desert tortoise</name>
    <dbReference type="NCBI Taxonomy" id="38772"/>
    <lineage>
        <taxon>Eukaryota</taxon>
        <taxon>Metazoa</taxon>
        <taxon>Chordata</taxon>
        <taxon>Craniata</taxon>
        <taxon>Vertebrata</taxon>
        <taxon>Euteleostomi</taxon>
        <taxon>Archelosauria</taxon>
        <taxon>Testudinata</taxon>
        <taxon>Testudines</taxon>
        <taxon>Cryptodira</taxon>
        <taxon>Durocryptodira</taxon>
        <taxon>Testudinoidea</taxon>
        <taxon>Testudinidae</taxon>
        <taxon>Gopherus</taxon>
    </lineage>
</organism>
<dbReference type="GO" id="GO:0000978">
    <property type="term" value="F:RNA polymerase II cis-regulatory region sequence-specific DNA binding"/>
    <property type="evidence" value="ECO:0007669"/>
    <property type="project" value="InterPro"/>
</dbReference>
<evidence type="ECO:0000256" key="2">
    <source>
        <dbReference type="ARBA" id="ARBA00023015"/>
    </source>
</evidence>
<feature type="domain" description="E2F/DP family winged-helix DNA-binding" evidence="6">
    <location>
        <begin position="15"/>
        <end position="80"/>
    </location>
</feature>
<evidence type="ECO:0000313" key="8">
    <source>
        <dbReference type="Proteomes" id="UP000291020"/>
    </source>
</evidence>
<evidence type="ECO:0000256" key="5">
    <source>
        <dbReference type="RuleBase" id="RU003796"/>
    </source>
</evidence>
<evidence type="ECO:0000256" key="4">
    <source>
        <dbReference type="ARBA" id="ARBA00023163"/>
    </source>
</evidence>